<organism evidence="2 3">
    <name type="scientific">Cryobacterium frigoriphilum</name>
    <dbReference type="NCBI Taxonomy" id="1259150"/>
    <lineage>
        <taxon>Bacteria</taxon>
        <taxon>Bacillati</taxon>
        <taxon>Actinomycetota</taxon>
        <taxon>Actinomycetes</taxon>
        <taxon>Micrococcales</taxon>
        <taxon>Microbacteriaceae</taxon>
        <taxon>Cryobacterium</taxon>
    </lineage>
</organism>
<name>A0A4R9AAQ3_9MICO</name>
<feature type="transmembrane region" description="Helical" evidence="1">
    <location>
        <begin position="20"/>
        <end position="42"/>
    </location>
</feature>
<dbReference type="RefSeq" id="WP_134517747.1">
    <property type="nucleotide sequence ID" value="NZ_SOHE01000007.1"/>
</dbReference>
<dbReference type="AlphaFoldDB" id="A0A4R9AAQ3"/>
<keyword evidence="1" id="KW-0472">Membrane</keyword>
<comment type="caution">
    <text evidence="2">The sequence shown here is derived from an EMBL/GenBank/DDBJ whole genome shotgun (WGS) entry which is preliminary data.</text>
</comment>
<sequence>MPKPRTARTNADAGFTLVELLIYMAFAVIVLTLVGGMLISTLTAEKRITARSEATTSGQLVSQSVHSGVRNSLKMELTSSHSGSYQFLVAETVTGAVTAGPECEAWYFTEDDDGAVYFKRDTAKIFDPAVSGDLQGWMLMAHGVAAGDSDGAVFTARVSSATPPTPASGVGLSINLPLGFGLGVTVSSGLGGTSIASGADTIDLALAVAAGQNSDPVQIESTTIRRVTSSEPKLCF</sequence>
<dbReference type="Proteomes" id="UP000297447">
    <property type="component" value="Unassembled WGS sequence"/>
</dbReference>
<protein>
    <submittedName>
        <fullName evidence="2">Uncharacterized protein</fullName>
    </submittedName>
</protein>
<gene>
    <name evidence="2" type="ORF">E3T55_01130</name>
</gene>
<dbReference type="OrthoDB" id="5117911at2"/>
<evidence type="ECO:0000256" key="1">
    <source>
        <dbReference type="SAM" id="Phobius"/>
    </source>
</evidence>
<dbReference type="EMBL" id="SOHE01000007">
    <property type="protein sequence ID" value="TFD55440.1"/>
    <property type="molecule type" value="Genomic_DNA"/>
</dbReference>
<accession>A0A4R9AAQ3</accession>
<keyword evidence="3" id="KW-1185">Reference proteome</keyword>
<keyword evidence="1" id="KW-1133">Transmembrane helix</keyword>
<reference evidence="2 3" key="1">
    <citation type="submission" date="2019-03" db="EMBL/GenBank/DDBJ databases">
        <title>Genomics of glacier-inhabiting Cryobacterium strains.</title>
        <authorList>
            <person name="Liu Q."/>
            <person name="Xin Y.-H."/>
        </authorList>
    </citation>
    <scope>NUCLEOTIDE SEQUENCE [LARGE SCALE GENOMIC DNA]</scope>
    <source>
        <strain evidence="2 3">Hh14</strain>
    </source>
</reference>
<evidence type="ECO:0000313" key="3">
    <source>
        <dbReference type="Proteomes" id="UP000297447"/>
    </source>
</evidence>
<keyword evidence="1" id="KW-0812">Transmembrane</keyword>
<proteinExistence type="predicted"/>
<evidence type="ECO:0000313" key="2">
    <source>
        <dbReference type="EMBL" id="TFD55440.1"/>
    </source>
</evidence>